<sequence>MKKIFTKCLFIILFFYPIELYAQFILSILNKSDTYLDIVHPEENVFVTNLFRGSTPIIEIKNTSYLLRDEFFNIQNDNSFYIDQKKYKVNIFYSSNNECSWIHTFGYIKKPHGFGLTIYINDKESGTICANKYSILDYQVNSTLEFYKTSENKKSLKFSNVGWWENNTVYPTSIEINLD</sequence>
<dbReference type="Proteomes" id="UP000437748">
    <property type="component" value="Unassembled WGS sequence"/>
</dbReference>
<accession>A0A6N6VR27</accession>
<evidence type="ECO:0000313" key="2">
    <source>
        <dbReference type="Proteomes" id="UP000437748"/>
    </source>
</evidence>
<dbReference type="RefSeq" id="WP_153421499.1">
    <property type="nucleotide sequence ID" value="NZ_WFLM01000005.1"/>
</dbReference>
<name>A0A6N6VR27_9BACT</name>
<gene>
    <name evidence="1" type="ORF">GCL60_14730</name>
</gene>
<proteinExistence type="predicted"/>
<dbReference type="AlphaFoldDB" id="A0A6N6VR27"/>
<keyword evidence="2" id="KW-1185">Reference proteome</keyword>
<evidence type="ECO:0000313" key="1">
    <source>
        <dbReference type="EMBL" id="KAB8037082.1"/>
    </source>
</evidence>
<protein>
    <submittedName>
        <fullName evidence="1">Uncharacterized protein</fullName>
    </submittedName>
</protein>
<comment type="caution">
    <text evidence="1">The sequence shown here is derived from an EMBL/GenBank/DDBJ whole genome shotgun (WGS) entry which is preliminary data.</text>
</comment>
<organism evidence="1 2">
    <name type="scientific">Silvanigrella paludirubra</name>
    <dbReference type="NCBI Taxonomy" id="2499159"/>
    <lineage>
        <taxon>Bacteria</taxon>
        <taxon>Pseudomonadati</taxon>
        <taxon>Bdellovibrionota</taxon>
        <taxon>Oligoflexia</taxon>
        <taxon>Silvanigrellales</taxon>
        <taxon>Silvanigrellaceae</taxon>
        <taxon>Silvanigrella</taxon>
    </lineage>
</organism>
<reference evidence="1 2" key="1">
    <citation type="submission" date="2019-10" db="EMBL/GenBank/DDBJ databases">
        <title>New species of Slilvanegrellaceae.</title>
        <authorList>
            <person name="Pitt A."/>
            <person name="Hahn M.W."/>
        </authorList>
    </citation>
    <scope>NUCLEOTIDE SEQUENCE [LARGE SCALE GENOMIC DNA]</scope>
    <source>
        <strain evidence="1 2">SP-Ram-0.45-NSY-1</strain>
    </source>
</reference>
<dbReference type="EMBL" id="WFLM01000005">
    <property type="protein sequence ID" value="KAB8037082.1"/>
    <property type="molecule type" value="Genomic_DNA"/>
</dbReference>